<keyword evidence="4" id="KW-1185">Reference proteome</keyword>
<evidence type="ECO:0000259" key="2">
    <source>
        <dbReference type="Pfam" id="PF04909"/>
    </source>
</evidence>
<accession>A0ABV7PCW4</accession>
<evidence type="ECO:0000256" key="1">
    <source>
        <dbReference type="ARBA" id="ARBA00038310"/>
    </source>
</evidence>
<dbReference type="InterPro" id="IPR006680">
    <property type="entry name" value="Amidohydro-rel"/>
</dbReference>
<dbReference type="PANTHER" id="PTHR43569">
    <property type="entry name" value="AMIDOHYDROLASE"/>
    <property type="match status" value="1"/>
</dbReference>
<dbReference type="PANTHER" id="PTHR43569:SF2">
    <property type="entry name" value="AMIDOHYDROLASE-RELATED DOMAIN-CONTAINING PROTEIN"/>
    <property type="match status" value="1"/>
</dbReference>
<gene>
    <name evidence="3" type="ORF">ACFOSH_43145</name>
</gene>
<evidence type="ECO:0000313" key="4">
    <source>
        <dbReference type="Proteomes" id="UP001595645"/>
    </source>
</evidence>
<dbReference type="InterPro" id="IPR052350">
    <property type="entry name" value="Metallo-dep_Lactonases"/>
</dbReference>
<evidence type="ECO:0000313" key="3">
    <source>
        <dbReference type="EMBL" id="MFC3456261.1"/>
    </source>
</evidence>
<protein>
    <submittedName>
        <fullName evidence="3">Amidohydrolase family protein</fullName>
    </submittedName>
</protein>
<comment type="similarity">
    <text evidence="1">Belongs to the metallo-dependent hydrolases superfamily.</text>
</comment>
<dbReference type="Proteomes" id="UP001595645">
    <property type="component" value="Unassembled WGS sequence"/>
</dbReference>
<dbReference type="EMBL" id="JBHRWK010000155">
    <property type="protein sequence ID" value="MFC3456261.1"/>
    <property type="molecule type" value="Genomic_DNA"/>
</dbReference>
<reference evidence="4" key="1">
    <citation type="journal article" date="2019" name="Int. J. Syst. Evol. Microbiol.">
        <title>The Global Catalogue of Microorganisms (GCM) 10K type strain sequencing project: providing services to taxonomists for standard genome sequencing and annotation.</title>
        <authorList>
            <consortium name="The Broad Institute Genomics Platform"/>
            <consortium name="The Broad Institute Genome Sequencing Center for Infectious Disease"/>
            <person name="Wu L."/>
            <person name="Ma J."/>
        </authorList>
    </citation>
    <scope>NUCLEOTIDE SEQUENCE [LARGE SCALE GENOMIC DNA]</scope>
    <source>
        <strain evidence="4">CGMCC 4.7676</strain>
    </source>
</reference>
<dbReference type="Gene3D" id="3.20.20.140">
    <property type="entry name" value="Metal-dependent hydrolases"/>
    <property type="match status" value="1"/>
</dbReference>
<dbReference type="Pfam" id="PF04909">
    <property type="entry name" value="Amidohydro_2"/>
    <property type="match status" value="1"/>
</dbReference>
<dbReference type="SUPFAM" id="SSF51556">
    <property type="entry name" value="Metallo-dependent hydrolases"/>
    <property type="match status" value="1"/>
</dbReference>
<dbReference type="InterPro" id="IPR032466">
    <property type="entry name" value="Metal_Hydrolase"/>
</dbReference>
<feature type="domain" description="Amidohydrolase-related" evidence="2">
    <location>
        <begin position="3"/>
        <end position="265"/>
    </location>
</feature>
<dbReference type="RefSeq" id="WP_378247454.1">
    <property type="nucleotide sequence ID" value="NZ_JBHRWK010000155.1"/>
</dbReference>
<sequence length="275" mass="30682">MLVDSQIHLWEAHSAGRPWPSAGRQAAHRPTPPTVDETLRVLDASGIDRAVLVPPSWEGDRNDVALAAAAEHPDRFAVMGRIPLHTKTVRVLPTWRQQPGMLGLRLTLHSEPWRSGFQLDGFPWFWQEAEAAGLPVMVYAPRLLPSLALIARRHPGLRLIIDHLALPLGRTGIDAFDEIEELLALALLPNVAVKASALPCHSREPYPFADLHAPLHRVFDAFGPARVFWGSDWTRLPCSYEENMRLFTDALDFLSDDDLRSVMGDGLLNWLGWAS</sequence>
<name>A0ABV7PCW4_9PSEU</name>
<comment type="caution">
    <text evidence="3">The sequence shown here is derived from an EMBL/GenBank/DDBJ whole genome shotgun (WGS) entry which is preliminary data.</text>
</comment>
<proteinExistence type="inferred from homology"/>
<organism evidence="3 4">
    <name type="scientific">Amycolatopsis speibonae</name>
    <dbReference type="NCBI Taxonomy" id="1450224"/>
    <lineage>
        <taxon>Bacteria</taxon>
        <taxon>Bacillati</taxon>
        <taxon>Actinomycetota</taxon>
        <taxon>Actinomycetes</taxon>
        <taxon>Pseudonocardiales</taxon>
        <taxon>Pseudonocardiaceae</taxon>
        <taxon>Amycolatopsis</taxon>
    </lineage>
</organism>